<dbReference type="InterPro" id="IPR051257">
    <property type="entry name" value="Diverse_CBS-Domain"/>
</dbReference>
<dbReference type="PROSITE" id="PS51371">
    <property type="entry name" value="CBS"/>
    <property type="match status" value="1"/>
</dbReference>
<dbReference type="Gene3D" id="3.10.580.10">
    <property type="entry name" value="CBS-domain"/>
    <property type="match status" value="1"/>
</dbReference>
<dbReference type="InterPro" id="IPR046342">
    <property type="entry name" value="CBS_dom_sf"/>
</dbReference>
<dbReference type="SUPFAM" id="SSF51206">
    <property type="entry name" value="cAMP-binding domain-like"/>
    <property type="match status" value="1"/>
</dbReference>
<evidence type="ECO:0000259" key="3">
    <source>
        <dbReference type="PROSITE" id="PS50042"/>
    </source>
</evidence>
<feature type="domain" description="CBS" evidence="4">
    <location>
        <begin position="221"/>
        <end position="278"/>
    </location>
</feature>
<evidence type="ECO:0000256" key="2">
    <source>
        <dbReference type="PROSITE-ProRule" id="PRU00703"/>
    </source>
</evidence>
<dbReference type="SUPFAM" id="SSF54631">
    <property type="entry name" value="CBS-domain pair"/>
    <property type="match status" value="1"/>
</dbReference>
<name>A0A1Q8YKD0_9BURK</name>
<evidence type="ECO:0000313" key="5">
    <source>
        <dbReference type="EMBL" id="OLP08389.1"/>
    </source>
</evidence>
<keyword evidence="1 2" id="KW-0129">CBS domain</keyword>
<dbReference type="Pfam" id="PF03445">
    <property type="entry name" value="DUF294"/>
    <property type="match status" value="1"/>
</dbReference>
<dbReference type="PANTHER" id="PTHR43080:SF2">
    <property type="entry name" value="CBS DOMAIN-CONTAINING PROTEIN"/>
    <property type="match status" value="1"/>
</dbReference>
<dbReference type="InterPro" id="IPR000644">
    <property type="entry name" value="CBS_dom"/>
</dbReference>
<dbReference type="InterPro" id="IPR018490">
    <property type="entry name" value="cNMP-bd_dom_sf"/>
</dbReference>
<proteinExistence type="predicted"/>
<dbReference type="InterPro" id="IPR005105">
    <property type="entry name" value="GlnD_Uridyltrans_N"/>
</dbReference>
<dbReference type="Pfam" id="PF10335">
    <property type="entry name" value="DUF294_C"/>
    <property type="match status" value="1"/>
</dbReference>
<dbReference type="Pfam" id="PF00571">
    <property type="entry name" value="CBS"/>
    <property type="match status" value="1"/>
</dbReference>
<dbReference type="PANTHER" id="PTHR43080">
    <property type="entry name" value="CBS DOMAIN-CONTAINING PROTEIN CBSX3, MITOCHONDRIAL"/>
    <property type="match status" value="1"/>
</dbReference>
<dbReference type="Proteomes" id="UP000185911">
    <property type="component" value="Unassembled WGS sequence"/>
</dbReference>
<reference evidence="5 6" key="1">
    <citation type="submission" date="2017-01" db="EMBL/GenBank/DDBJ databases">
        <title>Genome sequence of Rhodoferax antarcticus ANT.BR, a psychrophilic purple nonsulfur bacterium from an Antarctic microbial mat.</title>
        <authorList>
            <person name="Baker J."/>
            <person name="Riester C."/>
            <person name="Skinner B."/>
            <person name="Newell A."/>
            <person name="Swingley W."/>
            <person name="Madigan M."/>
            <person name="Jung D."/>
            <person name="Asao M."/>
            <person name="Chen M."/>
            <person name="Loughlin P."/>
            <person name="Pan H."/>
            <person name="Lin S."/>
            <person name="Li N."/>
            <person name="Shaw J."/>
            <person name="Prado M."/>
            <person name="Sherman C."/>
            <person name="Li X."/>
            <person name="Tang J."/>
            <person name="Blankenship R."/>
            <person name="Zhao T."/>
            <person name="Touchman J."/>
            <person name="Sattley M."/>
        </authorList>
    </citation>
    <scope>NUCLEOTIDE SEQUENCE [LARGE SCALE GENOMIC DNA]</scope>
    <source>
        <strain evidence="5 6">ANT.BR</strain>
    </source>
</reference>
<evidence type="ECO:0000313" key="6">
    <source>
        <dbReference type="Proteomes" id="UP000185911"/>
    </source>
</evidence>
<dbReference type="GO" id="GO:0008773">
    <property type="term" value="F:[protein-PII] uridylyltransferase activity"/>
    <property type="evidence" value="ECO:0007669"/>
    <property type="project" value="InterPro"/>
</dbReference>
<dbReference type="Gene3D" id="2.60.120.10">
    <property type="entry name" value="Jelly Rolls"/>
    <property type="match status" value="1"/>
</dbReference>
<dbReference type="STRING" id="81479.RA876_15595"/>
<dbReference type="PROSITE" id="PS50042">
    <property type="entry name" value="CNMP_BINDING_3"/>
    <property type="match status" value="1"/>
</dbReference>
<dbReference type="EMBL" id="MSYM01000002">
    <property type="protein sequence ID" value="OLP08389.1"/>
    <property type="molecule type" value="Genomic_DNA"/>
</dbReference>
<organism evidence="5 6">
    <name type="scientific">Rhodoferax antarcticus ANT.BR</name>
    <dbReference type="NCBI Taxonomy" id="1111071"/>
    <lineage>
        <taxon>Bacteria</taxon>
        <taxon>Pseudomonadati</taxon>
        <taxon>Pseudomonadota</taxon>
        <taxon>Betaproteobacteria</taxon>
        <taxon>Burkholderiales</taxon>
        <taxon>Comamonadaceae</taxon>
        <taxon>Rhodoferax</taxon>
    </lineage>
</organism>
<dbReference type="InterPro" id="IPR014710">
    <property type="entry name" value="RmlC-like_jellyroll"/>
</dbReference>
<accession>A0A1Q8YKD0</accession>
<dbReference type="CDD" id="cd05401">
    <property type="entry name" value="NT_GlnE_GlnD_like"/>
    <property type="match status" value="1"/>
</dbReference>
<keyword evidence="6" id="KW-1185">Reference proteome</keyword>
<comment type="caution">
    <text evidence="5">The sequence shown here is derived from an EMBL/GenBank/DDBJ whole genome shotgun (WGS) entry which is preliminary data.</text>
</comment>
<sequence length="611" mass="67374">MLAGVTVSQLFPFQTAPFHALSSTEQARLQDAAKLVEHSAGEPLGAGAGAASQLWLVHTGHVQREEEGHVHVLEAGETTGWRAVLTGRNHASCTALDAVNAWELPRDLLLVFLADNTRFAGLVFADISGDLASDTQADHDREMMSLMLVRVKDAYLQKPLFVDADMDVVSVCRFLADHKATHTLVRDTQAVPQRIGMFTTTDLRDALLNSIAPSALPVRAVARFDLISLPADAELFDALLIMLRHRVHRVLVQDGEQILGVLSQLDLMSFMSNHSHLITLQVEQAHTVEDLRRAALAVDDSVKALQRGGMRVEVISRLVSELNGQIFAKLWSLLAPPELVQRSCLLVMGSEGRSEQILKTDQDNALLIQDGYHHPSLVQITEQFSAALLTFGYPPCPGNIMVTNPIWRQHLAEFRSSVGQWLYGGDPEGKMNLAIFLDARALAGDASLLEQARSYTVQLVRGSDSFLARMASAVDQFTEPATGFWGRLSSLQVKDADTFDLKKIGTFPIVHGARVMALEHKLDALGTADRLKALAQLQFLPAPLARDLVETLHMLMGLKLRNNLRQRSLGEPLSNLVQLSSLGTLDRDQLKDALAIIRQFKLHIKLRYRLP</sequence>
<dbReference type="InterPro" id="IPR018821">
    <property type="entry name" value="DUF294_put_nucleoTrafse_sb-bd"/>
</dbReference>
<gene>
    <name evidence="5" type="ORF">BLL52_0314</name>
</gene>
<feature type="domain" description="Cyclic nucleotide-binding" evidence="3">
    <location>
        <begin position="17"/>
        <end position="113"/>
    </location>
</feature>
<dbReference type="InterPro" id="IPR000595">
    <property type="entry name" value="cNMP-bd_dom"/>
</dbReference>
<evidence type="ECO:0000256" key="1">
    <source>
        <dbReference type="ARBA" id="ARBA00023122"/>
    </source>
</evidence>
<evidence type="ECO:0000259" key="4">
    <source>
        <dbReference type="PROSITE" id="PS51371"/>
    </source>
</evidence>
<protein>
    <submittedName>
        <fullName evidence="5">Cyclic nucleotide-binding domain-containing protein</fullName>
    </submittedName>
</protein>
<dbReference type="SMART" id="SM00116">
    <property type="entry name" value="CBS"/>
    <property type="match status" value="2"/>
</dbReference>
<dbReference type="AlphaFoldDB" id="A0A1Q8YKD0"/>